<sequence length="83" mass="9371">MTIFSGTTQKGKACEKTVYWVEQLTADNVVYHKTCFRCHHFKGTLKKACCTASPTLINCSSLLGAWRKASKVCRKLSTDRLIR</sequence>
<protein>
    <submittedName>
        <fullName evidence="1">Uncharacterized protein</fullName>
    </submittedName>
</protein>
<name>A0ACB9QHT2_9MYRT</name>
<dbReference type="EMBL" id="CM042885">
    <property type="protein sequence ID" value="KAI4365886.1"/>
    <property type="molecule type" value="Genomic_DNA"/>
</dbReference>
<dbReference type="Proteomes" id="UP001057402">
    <property type="component" value="Chromosome 6"/>
</dbReference>
<keyword evidence="2" id="KW-1185">Reference proteome</keyword>
<organism evidence="1 2">
    <name type="scientific">Melastoma candidum</name>
    <dbReference type="NCBI Taxonomy" id="119954"/>
    <lineage>
        <taxon>Eukaryota</taxon>
        <taxon>Viridiplantae</taxon>
        <taxon>Streptophyta</taxon>
        <taxon>Embryophyta</taxon>
        <taxon>Tracheophyta</taxon>
        <taxon>Spermatophyta</taxon>
        <taxon>Magnoliopsida</taxon>
        <taxon>eudicotyledons</taxon>
        <taxon>Gunneridae</taxon>
        <taxon>Pentapetalae</taxon>
        <taxon>rosids</taxon>
        <taxon>malvids</taxon>
        <taxon>Myrtales</taxon>
        <taxon>Melastomataceae</taxon>
        <taxon>Melastomatoideae</taxon>
        <taxon>Melastomateae</taxon>
        <taxon>Melastoma</taxon>
    </lineage>
</organism>
<gene>
    <name evidence="1" type="ORF">MLD38_021829</name>
</gene>
<proteinExistence type="predicted"/>
<comment type="caution">
    <text evidence="1">The sequence shown here is derived from an EMBL/GenBank/DDBJ whole genome shotgun (WGS) entry which is preliminary data.</text>
</comment>
<accession>A0ACB9QHT2</accession>
<evidence type="ECO:0000313" key="1">
    <source>
        <dbReference type="EMBL" id="KAI4365886.1"/>
    </source>
</evidence>
<reference evidence="2" key="1">
    <citation type="journal article" date="2023" name="Front. Plant Sci.">
        <title>Chromosomal-level genome assembly of Melastoma candidum provides insights into trichome evolution.</title>
        <authorList>
            <person name="Zhong Y."/>
            <person name="Wu W."/>
            <person name="Sun C."/>
            <person name="Zou P."/>
            <person name="Liu Y."/>
            <person name="Dai S."/>
            <person name="Zhou R."/>
        </authorList>
    </citation>
    <scope>NUCLEOTIDE SEQUENCE [LARGE SCALE GENOMIC DNA]</scope>
</reference>
<evidence type="ECO:0000313" key="2">
    <source>
        <dbReference type="Proteomes" id="UP001057402"/>
    </source>
</evidence>